<dbReference type="SUPFAM" id="SSF50939">
    <property type="entry name" value="Sialidases"/>
    <property type="match status" value="1"/>
</dbReference>
<dbReference type="PROSITE" id="PS51257">
    <property type="entry name" value="PROKAR_LIPOPROTEIN"/>
    <property type="match status" value="1"/>
</dbReference>
<protein>
    <submittedName>
        <fullName evidence="2">BNR-4 repeat-containing protein</fullName>
    </submittedName>
</protein>
<dbReference type="AlphaFoldDB" id="A0A953I1F6"/>
<dbReference type="EMBL" id="JAHVHU010000015">
    <property type="protein sequence ID" value="MBY5959537.1"/>
    <property type="molecule type" value="Genomic_DNA"/>
</dbReference>
<dbReference type="Pfam" id="PF15892">
    <property type="entry name" value="BNR_4"/>
    <property type="match status" value="1"/>
</dbReference>
<dbReference type="RefSeq" id="WP_222581074.1">
    <property type="nucleotide sequence ID" value="NZ_JAHVHU010000015.1"/>
</dbReference>
<keyword evidence="3" id="KW-1185">Reference proteome</keyword>
<proteinExistence type="predicted"/>
<dbReference type="InterPro" id="IPR036278">
    <property type="entry name" value="Sialidase_sf"/>
</dbReference>
<accession>A0A953I1F6</accession>
<reference evidence="2" key="1">
    <citation type="submission" date="2021-06" db="EMBL/GenBank/DDBJ databases">
        <title>44 bacteria genomes isolated from Dapeng, Shenzhen.</title>
        <authorList>
            <person name="Zheng W."/>
            <person name="Yu S."/>
            <person name="Huang Y."/>
        </authorList>
    </citation>
    <scope>NUCLEOTIDE SEQUENCE</scope>
    <source>
        <strain evidence="2">DP5N28-2</strain>
    </source>
</reference>
<comment type="caution">
    <text evidence="2">The sequence shown here is derived from an EMBL/GenBank/DDBJ whole genome shotgun (WGS) entry which is preliminary data.</text>
</comment>
<evidence type="ECO:0000313" key="2">
    <source>
        <dbReference type="EMBL" id="MBY5959537.1"/>
    </source>
</evidence>
<gene>
    <name evidence="2" type="ORF">KUV50_15400</name>
</gene>
<sequence length="808" mass="91668">MKNLWYSSLSLVTVMSVLSLGLLVSSCVQSKNGVKKNVELSEWTPRIGGCGGVFFYAEEGPLNIEIEKEDLFPSKNPTAMRVILTSPDREVLYDKWIPKSELAAGVDTDPGQLLQLNANVARPGVYALMITAAYDRYGERIRWRFRTNCEKYIIETSRGHKDARHKEPIVLNESGVASDVCFLPKTDAFDIRLTHLDENVKSVELRDAKDRTVALLIVQNDTAAYTVGPGEREAVPWKLHFPKAQATVEIEGVTEWNDDEGTWFFENSHGALWTPHIDSWFSFEKHRWLVTPHNRQMYGQPGEQQSMAFKVYNNGEEAKKVDLSLEFPDKPWTVALSDDEVTIEPNEEKEVRLTWITDGIDRIVHLRASHEEYSTYSTLYANAGDSPVASSIEMPLVLQPYTHEHEQFGYLPDYPLDNQMYFNTNNAPFVRNEDGVSSIHRGQWTDVKTKSAAGSIMAFDKDGDVYTLAKEKGQAFLLHSTDGGKNFTSYAIPGNSSGSSFDMEQFTGHNTPSGPPPITRYTRKKSDKEHFWRRYGDMELLIPKKTDRGIEWEEPVFISEECLGVSSHSGIPSSVVSSGDKIFLCWGEASDPEASQEEIPGVPVFATTYHKTEKRLEEPVLVGFGAPPNDAHNIPGITMDSEGYLHILTGTHGRPFQYSRSLEPETTQRGWTKAEPIMETDGSRSTQTYIGLVTGLDNTLHVVFRLWQYNTEYFPDNYFASLAYMSKKPGEPWSEPQLLVVAPFSHYSLYRHRLTIDREDRLFLSYLYWSTYWFYRNDRQQNQRSLLMSPDGGKSWKMAGDADVGVEQ</sequence>
<evidence type="ECO:0000256" key="1">
    <source>
        <dbReference type="SAM" id="MobiDB-lite"/>
    </source>
</evidence>
<dbReference type="Proteomes" id="UP000753961">
    <property type="component" value="Unassembled WGS sequence"/>
</dbReference>
<name>A0A953I1F6_9BACT</name>
<feature type="region of interest" description="Disordered" evidence="1">
    <location>
        <begin position="505"/>
        <end position="525"/>
    </location>
</feature>
<evidence type="ECO:0000313" key="3">
    <source>
        <dbReference type="Proteomes" id="UP000753961"/>
    </source>
</evidence>
<organism evidence="2 3">
    <name type="scientific">Membranihabitans marinus</name>
    <dbReference type="NCBI Taxonomy" id="1227546"/>
    <lineage>
        <taxon>Bacteria</taxon>
        <taxon>Pseudomonadati</taxon>
        <taxon>Bacteroidota</taxon>
        <taxon>Saprospiria</taxon>
        <taxon>Saprospirales</taxon>
        <taxon>Saprospiraceae</taxon>
        <taxon>Membranihabitans</taxon>
    </lineage>
</organism>